<accession>A0A815XCW5</accession>
<sequence length="29" mass="2925">GSANAHATAAYNFYHPNSPLGGNGHSLKA</sequence>
<gene>
    <name evidence="1" type="ORF">EDS130_LOCUS46306</name>
</gene>
<comment type="caution">
    <text evidence="1">The sequence shown here is derived from an EMBL/GenBank/DDBJ whole genome shotgun (WGS) entry which is preliminary data.</text>
</comment>
<proteinExistence type="predicted"/>
<name>A0A815XCW5_ADIRI</name>
<reference evidence="1" key="1">
    <citation type="submission" date="2021-02" db="EMBL/GenBank/DDBJ databases">
        <authorList>
            <person name="Nowell W R."/>
        </authorList>
    </citation>
    <scope>NUCLEOTIDE SEQUENCE</scope>
</reference>
<protein>
    <submittedName>
        <fullName evidence="1">Uncharacterized protein</fullName>
    </submittedName>
</protein>
<organism evidence="1 2">
    <name type="scientific">Adineta ricciae</name>
    <name type="common">Rotifer</name>
    <dbReference type="NCBI Taxonomy" id="249248"/>
    <lineage>
        <taxon>Eukaryota</taxon>
        <taxon>Metazoa</taxon>
        <taxon>Spiralia</taxon>
        <taxon>Gnathifera</taxon>
        <taxon>Rotifera</taxon>
        <taxon>Eurotatoria</taxon>
        <taxon>Bdelloidea</taxon>
        <taxon>Adinetida</taxon>
        <taxon>Adinetidae</taxon>
        <taxon>Adineta</taxon>
    </lineage>
</organism>
<evidence type="ECO:0000313" key="2">
    <source>
        <dbReference type="Proteomes" id="UP000663852"/>
    </source>
</evidence>
<feature type="non-terminal residue" evidence="1">
    <location>
        <position position="1"/>
    </location>
</feature>
<dbReference type="Proteomes" id="UP000663852">
    <property type="component" value="Unassembled WGS sequence"/>
</dbReference>
<dbReference type="AlphaFoldDB" id="A0A815XCW5"/>
<evidence type="ECO:0000313" key="1">
    <source>
        <dbReference type="EMBL" id="CAF1556046.1"/>
    </source>
</evidence>
<dbReference type="EMBL" id="CAJNOJ010001937">
    <property type="protein sequence ID" value="CAF1556046.1"/>
    <property type="molecule type" value="Genomic_DNA"/>
</dbReference>